<sequence>MTRKEVHEYSIAARKRVEDVWMNHGLRSKRAKLYAKCRQVISGDRIECYAFNQWMKSGVVSEV</sequence>
<accession>A0A411BGV7</accession>
<gene>
    <name evidence="1" type="ORF">SeSz2_30</name>
</gene>
<proteinExistence type="predicted"/>
<evidence type="ECO:0000313" key="2">
    <source>
        <dbReference type="Proteomes" id="UP000289670"/>
    </source>
</evidence>
<evidence type="ECO:0000313" key="1">
    <source>
        <dbReference type="EMBL" id="QAY00889.1"/>
    </source>
</evidence>
<reference evidence="1 2" key="1">
    <citation type="submission" date="2018-08" db="EMBL/GenBank/DDBJ databases">
        <title>SeSz_2, Complete genome sequences of 3 novel enterobacteria, Pakpunavirus like phages.</title>
        <authorList>
            <person name="Yuan S."/>
            <person name="Ma Y."/>
            <person name="Liu Q."/>
        </authorList>
    </citation>
    <scope>NUCLEOTIDE SEQUENCE [LARGE SCALE GENOMIC DNA]</scope>
</reference>
<keyword evidence="2" id="KW-1185">Reference proteome</keyword>
<dbReference type="EMBL" id="MH791412">
    <property type="protein sequence ID" value="QAY00889.1"/>
    <property type="molecule type" value="Genomic_DNA"/>
</dbReference>
<protein>
    <submittedName>
        <fullName evidence="1">Uncharacterized protein</fullName>
    </submittedName>
</protein>
<dbReference type="Proteomes" id="UP000289670">
    <property type="component" value="Segment"/>
</dbReference>
<name>A0A411BGV7_9CAUD</name>
<organism evidence="1 2">
    <name type="scientific">Salmonella phage SeSz-2</name>
    <dbReference type="NCBI Taxonomy" id="2419753"/>
    <lineage>
        <taxon>Viruses</taxon>
        <taxon>Duplodnaviria</taxon>
        <taxon>Heunggongvirae</taxon>
        <taxon>Uroviricota</taxon>
        <taxon>Caudoviricetes</taxon>
        <taxon>Skatevirus</taxon>
        <taxon>Skatevirus SeSz2</taxon>
    </lineage>
</organism>